<feature type="region of interest" description="Disordered" evidence="1">
    <location>
        <begin position="161"/>
        <end position="196"/>
    </location>
</feature>
<dbReference type="InParanoid" id="A0A5J5EPD2"/>
<feature type="compositionally biased region" description="Basic and acidic residues" evidence="1">
    <location>
        <begin position="170"/>
        <end position="179"/>
    </location>
</feature>
<evidence type="ECO:0000256" key="1">
    <source>
        <dbReference type="SAM" id="MobiDB-lite"/>
    </source>
</evidence>
<proteinExistence type="predicted"/>
<organism evidence="2 3">
    <name type="scientific">Sphaerosporella brunnea</name>
    <dbReference type="NCBI Taxonomy" id="1250544"/>
    <lineage>
        <taxon>Eukaryota</taxon>
        <taxon>Fungi</taxon>
        <taxon>Dikarya</taxon>
        <taxon>Ascomycota</taxon>
        <taxon>Pezizomycotina</taxon>
        <taxon>Pezizomycetes</taxon>
        <taxon>Pezizales</taxon>
        <taxon>Pyronemataceae</taxon>
        <taxon>Sphaerosporella</taxon>
    </lineage>
</organism>
<dbReference type="AlphaFoldDB" id="A0A5J5EPD2"/>
<feature type="region of interest" description="Disordered" evidence="1">
    <location>
        <begin position="289"/>
        <end position="319"/>
    </location>
</feature>
<comment type="caution">
    <text evidence="2">The sequence shown here is derived from an EMBL/GenBank/DDBJ whole genome shotgun (WGS) entry which is preliminary data.</text>
</comment>
<evidence type="ECO:0000313" key="2">
    <source>
        <dbReference type="EMBL" id="KAA8898467.1"/>
    </source>
</evidence>
<sequence length="345" mass="38066">MTVAPASPPSMTPFGCPYRRCHAPHARVFVDPATLRPDYPPPPCPQTELRKLHTRSAQAAQSYATWIRYLSGFQCVAIPADEAYYVTLRCGHCDTPLITLHPDVHDRGKTGLALLEARKLWQRLIAEHGEAEALRLAGVVSKDYDKRAWVAVGIASTSKGKGGGDAIKWQQHEHEERVTPKRRPRKPLNDEELTPTRLRSTKQIVYTYDEALDIVMNEDPSAEDSESPVEAATHAAIEASDTHQTRITVKTRSPSLPINAATQAGNGRHTRIAAKTRSPSLSFNVDADIIVDDNNPNPDDSGRSAATPDPPSAPTSPAFDVAIFNHPEEMEVKRKIYESFDPDML</sequence>
<reference evidence="2 3" key="1">
    <citation type="submission" date="2019-09" db="EMBL/GenBank/DDBJ databases">
        <title>Draft genome of the ectomycorrhizal ascomycete Sphaerosporella brunnea.</title>
        <authorList>
            <consortium name="DOE Joint Genome Institute"/>
            <person name="Benucci G.M."/>
            <person name="Marozzi G."/>
            <person name="Antonielli L."/>
            <person name="Sanchez S."/>
            <person name="Marco P."/>
            <person name="Wang X."/>
            <person name="Falini L.B."/>
            <person name="Barry K."/>
            <person name="Haridas S."/>
            <person name="Lipzen A."/>
            <person name="Labutti K."/>
            <person name="Grigoriev I.V."/>
            <person name="Murat C."/>
            <person name="Martin F."/>
            <person name="Albertini E."/>
            <person name="Donnini D."/>
            <person name="Bonito G."/>
        </authorList>
    </citation>
    <scope>NUCLEOTIDE SEQUENCE [LARGE SCALE GENOMIC DNA]</scope>
    <source>
        <strain evidence="2 3">Sb_GMNB300</strain>
    </source>
</reference>
<protein>
    <submittedName>
        <fullName evidence="2">Uncharacterized protein</fullName>
    </submittedName>
</protein>
<accession>A0A5J5EPD2</accession>
<feature type="compositionally biased region" description="Low complexity" evidence="1">
    <location>
        <begin position="289"/>
        <end position="307"/>
    </location>
</feature>
<dbReference type="EMBL" id="VXIS01000184">
    <property type="protein sequence ID" value="KAA8898467.1"/>
    <property type="molecule type" value="Genomic_DNA"/>
</dbReference>
<keyword evidence="3" id="KW-1185">Reference proteome</keyword>
<dbReference type="Proteomes" id="UP000326924">
    <property type="component" value="Unassembled WGS sequence"/>
</dbReference>
<name>A0A5J5EPD2_9PEZI</name>
<gene>
    <name evidence="2" type="ORF">FN846DRAFT_910060</name>
</gene>
<evidence type="ECO:0000313" key="3">
    <source>
        <dbReference type="Proteomes" id="UP000326924"/>
    </source>
</evidence>